<feature type="transmembrane region" description="Helical" evidence="1">
    <location>
        <begin position="9"/>
        <end position="31"/>
    </location>
</feature>
<dbReference type="InterPro" id="IPR007487">
    <property type="entry name" value="ABC_transpt-TYRBP-like"/>
</dbReference>
<dbReference type="CDD" id="cd06325">
    <property type="entry name" value="PBP1_ABC_unchar_transporter"/>
    <property type="match status" value="1"/>
</dbReference>
<keyword evidence="1" id="KW-1133">Transmembrane helix</keyword>
<dbReference type="Gene3D" id="3.40.50.2300">
    <property type="match status" value="2"/>
</dbReference>
<dbReference type="RefSeq" id="WP_007288535.1">
    <property type="nucleotide sequence ID" value="NZ_AAWL01000003.1"/>
</dbReference>
<dbReference type="PANTHER" id="PTHR35271">
    <property type="entry name" value="ABC TRANSPORTER, SUBSTRATE-BINDING LIPOPROTEIN-RELATED"/>
    <property type="match status" value="1"/>
</dbReference>
<evidence type="ECO:0000313" key="2">
    <source>
        <dbReference type="EMBL" id="EAX48287.1"/>
    </source>
</evidence>
<proteinExistence type="predicted"/>
<accession>A1HNC4</accession>
<evidence type="ECO:0008006" key="4">
    <source>
        <dbReference type="Google" id="ProtNLM"/>
    </source>
</evidence>
<sequence precursor="true">MLQGEKKKYIYIIMAILGLVFLAGFALTVLFSERTEEKPRRVAVLMSGESRRGKLLGLQQGLAELGFVEGNHIVYQIISAGENRLRLAELAWDLVRAEPDVVVALGGLEVDAVQQAVERRYKETGRTVRVVFAGVASAASRGLYQNPQQPRYITGVENLDAELSGKRLEYFKHLVPSLKKVGVVYEPGIVPSEQGVQFAQEAAQLLGVEVVKYPVRSPYDLLALETTLFPGACDGLLLMPSFMIESGGEVLYRLSLAKKIPVFGLRVKDASTYYFASFGPHVYHQGRQAARLVAKMLKQRSAEDIPVETPDRVELVINVDIARRIGVTLTPAQLHYADQLVGKDCQ</sequence>
<dbReference type="eggNOG" id="COG2984">
    <property type="taxonomic scope" value="Bacteria"/>
</dbReference>
<evidence type="ECO:0000313" key="3">
    <source>
        <dbReference type="Proteomes" id="UP000005139"/>
    </source>
</evidence>
<dbReference type="PANTHER" id="PTHR35271:SF1">
    <property type="entry name" value="ABC TRANSPORTER, SUBSTRATE-BINDING LIPOPROTEIN"/>
    <property type="match status" value="1"/>
</dbReference>
<evidence type="ECO:0000256" key="1">
    <source>
        <dbReference type="SAM" id="Phobius"/>
    </source>
</evidence>
<dbReference type="EMBL" id="AAWL01000003">
    <property type="protein sequence ID" value="EAX48287.1"/>
    <property type="molecule type" value="Genomic_DNA"/>
</dbReference>
<dbReference type="AlphaFoldDB" id="A1HNC4"/>
<gene>
    <name evidence="2" type="ORF">TcarDRAFT_2237</name>
</gene>
<dbReference type="Proteomes" id="UP000005139">
    <property type="component" value="Unassembled WGS sequence"/>
</dbReference>
<keyword evidence="1" id="KW-0812">Transmembrane</keyword>
<keyword evidence="3" id="KW-1185">Reference proteome</keyword>
<dbReference type="OrthoDB" id="9776955at2"/>
<dbReference type="Pfam" id="PF04392">
    <property type="entry name" value="ABC_sub_bind"/>
    <property type="match status" value="1"/>
</dbReference>
<comment type="caution">
    <text evidence="2">The sequence shown here is derived from an EMBL/GenBank/DDBJ whole genome shotgun (WGS) entry which is preliminary data.</text>
</comment>
<keyword evidence="1" id="KW-0472">Membrane</keyword>
<organism evidence="2 3">
    <name type="scientific">Thermosinus carboxydivorans Nor1</name>
    <dbReference type="NCBI Taxonomy" id="401526"/>
    <lineage>
        <taxon>Bacteria</taxon>
        <taxon>Bacillati</taxon>
        <taxon>Bacillota</taxon>
        <taxon>Negativicutes</taxon>
        <taxon>Selenomonadales</taxon>
        <taxon>Sporomusaceae</taxon>
        <taxon>Thermosinus</taxon>
    </lineage>
</organism>
<reference evidence="2 3" key="2">
    <citation type="submission" date="2007-01" db="EMBL/GenBank/DDBJ databases">
        <title>Sequencing of the draft genome and assembly of Thermosinus carboxydivorans Nor1.</title>
        <authorList>
            <consortium name="US DOE Joint Genome Institute (JGI-PGF)"/>
            <person name="Copeland A."/>
            <person name="Lucas S."/>
            <person name="Lapidus A."/>
            <person name="Barry K."/>
            <person name="Glavina del Rio T."/>
            <person name="Dalin E."/>
            <person name="Tice H."/>
            <person name="Bruce D."/>
            <person name="Pitluck S."/>
            <person name="Richardson P."/>
        </authorList>
    </citation>
    <scope>NUCLEOTIDE SEQUENCE [LARGE SCALE GENOMIC DNA]</scope>
    <source>
        <strain evidence="2 3">Nor1</strain>
    </source>
</reference>
<protein>
    <recommendedName>
        <fullName evidence="4">ABC transporter substrate binding protein</fullName>
    </recommendedName>
</protein>
<reference evidence="2 3" key="1">
    <citation type="submission" date="2007-01" db="EMBL/GenBank/DDBJ databases">
        <title>Annotation of the draft genome assembly of Thermosinus carboxydivorans Nor1.</title>
        <authorList>
            <consortium name="US DOE Joint Genome Institute (JGI-ORNL)"/>
            <person name="Larimer F."/>
            <person name="Land M."/>
            <person name="Hauser L."/>
        </authorList>
    </citation>
    <scope>NUCLEOTIDE SEQUENCE [LARGE SCALE GENOMIC DNA]</scope>
    <source>
        <strain evidence="2 3">Nor1</strain>
    </source>
</reference>
<name>A1HNC4_9FIRM</name>